<dbReference type="AlphaFoldDB" id="A0A386HM96"/>
<proteinExistence type="predicted"/>
<sequence>MSDINKTSKGDILYAVVKAGLGSIPVLGSAATELFGLVVTPPLDKRRQEWMNEVAEKIKSLEESNKVDFSSLSQNEQFIDTIIQATSIAIKTSEHEKIVALKNAVTNIALNEAPEKTKSQIFLNLVDSFTVWHLTILTFFDNPRTWFQKAGQTPPNLMMGSMFSVLKTAYPTLAGQDELIDLIWNDLHNAGLHNTSGLKTMMSGDGTLAEKTTQLGKEFIKFISES</sequence>
<reference evidence="1 2" key="1">
    <citation type="submission" date="2018-09" db="EMBL/GenBank/DDBJ databases">
        <title>Arachidicoccus sp. nov., a bacterium isolated from soil.</title>
        <authorList>
            <person name="Weon H.-Y."/>
            <person name="Kwon S.-W."/>
            <person name="Lee S.A."/>
        </authorList>
    </citation>
    <scope>NUCLEOTIDE SEQUENCE [LARGE SCALE GENOMIC DNA]</scope>
    <source>
        <strain evidence="1 2">KIS59-12</strain>
    </source>
</reference>
<keyword evidence="2" id="KW-1185">Reference proteome</keyword>
<dbReference type="OrthoDB" id="2113051at2"/>
<evidence type="ECO:0000313" key="1">
    <source>
        <dbReference type="EMBL" id="AYD46905.1"/>
    </source>
</evidence>
<gene>
    <name evidence="1" type="ORF">D6B99_04315</name>
</gene>
<dbReference type="EMBL" id="CP032489">
    <property type="protein sequence ID" value="AYD46905.1"/>
    <property type="molecule type" value="Genomic_DNA"/>
</dbReference>
<dbReference type="KEGG" id="ark:D6B99_04315"/>
<name>A0A386HM96_9BACT</name>
<dbReference type="Proteomes" id="UP000266118">
    <property type="component" value="Chromosome"/>
</dbReference>
<accession>A0A386HM96</accession>
<dbReference type="RefSeq" id="WP_119985455.1">
    <property type="nucleotide sequence ID" value="NZ_CP032489.1"/>
</dbReference>
<evidence type="ECO:0000313" key="2">
    <source>
        <dbReference type="Proteomes" id="UP000266118"/>
    </source>
</evidence>
<evidence type="ECO:0008006" key="3">
    <source>
        <dbReference type="Google" id="ProtNLM"/>
    </source>
</evidence>
<organism evidence="1 2">
    <name type="scientific">Arachidicoccus soli</name>
    <dbReference type="NCBI Taxonomy" id="2341117"/>
    <lineage>
        <taxon>Bacteria</taxon>
        <taxon>Pseudomonadati</taxon>
        <taxon>Bacteroidota</taxon>
        <taxon>Chitinophagia</taxon>
        <taxon>Chitinophagales</taxon>
        <taxon>Chitinophagaceae</taxon>
        <taxon>Arachidicoccus</taxon>
    </lineage>
</organism>
<protein>
    <recommendedName>
        <fullName evidence="3">DUF4393 domain-containing protein</fullName>
    </recommendedName>
</protein>